<protein>
    <submittedName>
        <fullName evidence="3">Uncharacterized protein</fullName>
    </submittedName>
</protein>
<proteinExistence type="predicted"/>
<keyword evidence="2" id="KW-0472">Membrane</keyword>
<dbReference type="PANTHER" id="PTHR36794">
    <property type="entry name" value="TRANSMEMBRANE PROTEIN"/>
    <property type="match status" value="1"/>
</dbReference>
<accession>A0AAV9DJ35</accession>
<dbReference type="PANTHER" id="PTHR36794:SF1">
    <property type="entry name" value="TRANSMEMBRANE PROTEIN"/>
    <property type="match status" value="1"/>
</dbReference>
<dbReference type="Proteomes" id="UP001180020">
    <property type="component" value="Unassembled WGS sequence"/>
</dbReference>
<feature type="transmembrane region" description="Helical" evidence="2">
    <location>
        <begin position="33"/>
        <end position="51"/>
    </location>
</feature>
<gene>
    <name evidence="3" type="ORF">QJS10_CPB13g01572</name>
</gene>
<evidence type="ECO:0000313" key="4">
    <source>
        <dbReference type="Proteomes" id="UP001180020"/>
    </source>
</evidence>
<keyword evidence="4" id="KW-1185">Reference proteome</keyword>
<name>A0AAV9DJ35_ACOCL</name>
<keyword evidence="2" id="KW-0812">Transmembrane</keyword>
<organism evidence="3 4">
    <name type="scientific">Acorus calamus</name>
    <name type="common">Sweet flag</name>
    <dbReference type="NCBI Taxonomy" id="4465"/>
    <lineage>
        <taxon>Eukaryota</taxon>
        <taxon>Viridiplantae</taxon>
        <taxon>Streptophyta</taxon>
        <taxon>Embryophyta</taxon>
        <taxon>Tracheophyta</taxon>
        <taxon>Spermatophyta</taxon>
        <taxon>Magnoliopsida</taxon>
        <taxon>Liliopsida</taxon>
        <taxon>Acoraceae</taxon>
        <taxon>Acorus</taxon>
    </lineage>
</organism>
<comment type="caution">
    <text evidence="3">The sequence shown here is derived from an EMBL/GenBank/DDBJ whole genome shotgun (WGS) entry which is preliminary data.</text>
</comment>
<evidence type="ECO:0000256" key="2">
    <source>
        <dbReference type="SAM" id="Phobius"/>
    </source>
</evidence>
<reference evidence="3" key="2">
    <citation type="submission" date="2023-06" db="EMBL/GenBank/DDBJ databases">
        <authorList>
            <person name="Ma L."/>
            <person name="Liu K.-W."/>
            <person name="Li Z."/>
            <person name="Hsiao Y.-Y."/>
            <person name="Qi Y."/>
            <person name="Fu T."/>
            <person name="Tang G."/>
            <person name="Zhang D."/>
            <person name="Sun W.-H."/>
            <person name="Liu D.-K."/>
            <person name="Li Y."/>
            <person name="Chen G.-Z."/>
            <person name="Liu X.-D."/>
            <person name="Liao X.-Y."/>
            <person name="Jiang Y.-T."/>
            <person name="Yu X."/>
            <person name="Hao Y."/>
            <person name="Huang J."/>
            <person name="Zhao X.-W."/>
            <person name="Ke S."/>
            <person name="Chen Y.-Y."/>
            <person name="Wu W.-L."/>
            <person name="Hsu J.-L."/>
            <person name="Lin Y.-F."/>
            <person name="Huang M.-D."/>
            <person name="Li C.-Y."/>
            <person name="Huang L."/>
            <person name="Wang Z.-W."/>
            <person name="Zhao X."/>
            <person name="Zhong W.-Y."/>
            <person name="Peng D.-H."/>
            <person name="Ahmad S."/>
            <person name="Lan S."/>
            <person name="Zhang J.-S."/>
            <person name="Tsai W.-C."/>
            <person name="Van De Peer Y."/>
            <person name="Liu Z.-J."/>
        </authorList>
    </citation>
    <scope>NUCLEOTIDE SEQUENCE</scope>
    <source>
        <strain evidence="3">CP</strain>
        <tissue evidence="3">Leaves</tissue>
    </source>
</reference>
<keyword evidence="2" id="KW-1133">Transmembrane helix</keyword>
<dbReference type="AlphaFoldDB" id="A0AAV9DJ35"/>
<feature type="region of interest" description="Disordered" evidence="1">
    <location>
        <begin position="77"/>
        <end position="106"/>
    </location>
</feature>
<dbReference type="EMBL" id="JAUJYO010000013">
    <property type="protein sequence ID" value="KAK1300804.1"/>
    <property type="molecule type" value="Genomic_DNA"/>
</dbReference>
<reference evidence="3" key="1">
    <citation type="journal article" date="2023" name="Nat. Commun.">
        <title>Diploid and tetraploid genomes of Acorus and the evolution of monocots.</title>
        <authorList>
            <person name="Ma L."/>
            <person name="Liu K.W."/>
            <person name="Li Z."/>
            <person name="Hsiao Y.Y."/>
            <person name="Qi Y."/>
            <person name="Fu T."/>
            <person name="Tang G.D."/>
            <person name="Zhang D."/>
            <person name="Sun W.H."/>
            <person name="Liu D.K."/>
            <person name="Li Y."/>
            <person name="Chen G.Z."/>
            <person name="Liu X.D."/>
            <person name="Liao X.Y."/>
            <person name="Jiang Y.T."/>
            <person name="Yu X."/>
            <person name="Hao Y."/>
            <person name="Huang J."/>
            <person name="Zhao X.W."/>
            <person name="Ke S."/>
            <person name="Chen Y.Y."/>
            <person name="Wu W.L."/>
            <person name="Hsu J.L."/>
            <person name="Lin Y.F."/>
            <person name="Huang M.D."/>
            <person name="Li C.Y."/>
            <person name="Huang L."/>
            <person name="Wang Z.W."/>
            <person name="Zhao X."/>
            <person name="Zhong W.Y."/>
            <person name="Peng D.H."/>
            <person name="Ahmad S."/>
            <person name="Lan S."/>
            <person name="Zhang J.S."/>
            <person name="Tsai W.C."/>
            <person name="Van de Peer Y."/>
            <person name="Liu Z.J."/>
        </authorList>
    </citation>
    <scope>NUCLEOTIDE SEQUENCE</scope>
    <source>
        <strain evidence="3">CP</strain>
    </source>
</reference>
<sequence>MADEGEGETTAVAVGWKERVEDRWRKMREHAEAYPYVWASYALVYGGFAFYGTWRWRKLRRTEDRVRALHRRLKQLHEEEEAAAKAAAPSKKGSNGPDAPPSGEGR</sequence>
<evidence type="ECO:0000256" key="1">
    <source>
        <dbReference type="SAM" id="MobiDB-lite"/>
    </source>
</evidence>
<evidence type="ECO:0000313" key="3">
    <source>
        <dbReference type="EMBL" id="KAK1300804.1"/>
    </source>
</evidence>